<feature type="compositionally biased region" description="Low complexity" evidence="1">
    <location>
        <begin position="271"/>
        <end position="283"/>
    </location>
</feature>
<dbReference type="EMBL" id="JAQQWE010000001">
    <property type="protein sequence ID" value="KAK7967192.1"/>
    <property type="molecule type" value="Genomic_DNA"/>
</dbReference>
<comment type="caution">
    <text evidence="2">The sequence shown here is derived from an EMBL/GenBank/DDBJ whole genome shotgun (WGS) entry which is preliminary data.</text>
</comment>
<dbReference type="Proteomes" id="UP001391051">
    <property type="component" value="Unassembled WGS sequence"/>
</dbReference>
<evidence type="ECO:0000313" key="2">
    <source>
        <dbReference type="EMBL" id="KAK7967192.1"/>
    </source>
</evidence>
<dbReference type="GeneID" id="92070753"/>
<keyword evidence="3" id="KW-1185">Reference proteome</keyword>
<feature type="region of interest" description="Disordered" evidence="1">
    <location>
        <begin position="271"/>
        <end position="317"/>
    </location>
</feature>
<evidence type="ECO:0000256" key="1">
    <source>
        <dbReference type="SAM" id="MobiDB-lite"/>
    </source>
</evidence>
<gene>
    <name evidence="2" type="ORF">PG986_001469</name>
</gene>
<sequence length="418" mass="44074">MTNVPQNLPSLGVQYIPNTGGCVVDIAAAVNLAQCSNINIKVQEQYHVEVFPDTIHIAPSLPSPEPPPRVRPHQTGPLPSPGPPPRVRLHPTSSVPSPGPPPRNRPYPTGHLPCPPPPPPPPYSRPNEQRPSGGVPQEPIRRPTSHNPDHAYQTDPWYPGPGSRPPPAKKIISNNQPVAVASGRLHPQQPPSPLPPFCNQSTVVVDDTKISTISRHDIENRLHALGLVNLNADLDVGAILKSVMGSKRRSAGLGGITGTFTGVLGRITGGNSVVNKKGNVDGNTGNGNGATGNKIPPGKKTDDNQAPAPKLPPGVDPDAIRRALIRHYTVQCGFSYRTHGDVQATTAASYTECLHTCATHASSSSTTGARDCLGASFDRHVGAGAGKCWYVVGAAHTTLDSRYKIADGNCDSFSLVGH</sequence>
<feature type="compositionally biased region" description="Pro residues" evidence="1">
    <location>
        <begin position="113"/>
        <end position="124"/>
    </location>
</feature>
<proteinExistence type="predicted"/>
<dbReference type="RefSeq" id="XP_066706584.1">
    <property type="nucleotide sequence ID" value="XM_066837691.1"/>
</dbReference>
<evidence type="ECO:0000313" key="3">
    <source>
        <dbReference type="Proteomes" id="UP001391051"/>
    </source>
</evidence>
<accession>A0ABR1QWW6</accession>
<feature type="region of interest" description="Disordered" evidence="1">
    <location>
        <begin position="57"/>
        <end position="171"/>
    </location>
</feature>
<organism evidence="2 3">
    <name type="scientific">Apiospora aurea</name>
    <dbReference type="NCBI Taxonomy" id="335848"/>
    <lineage>
        <taxon>Eukaryota</taxon>
        <taxon>Fungi</taxon>
        <taxon>Dikarya</taxon>
        <taxon>Ascomycota</taxon>
        <taxon>Pezizomycotina</taxon>
        <taxon>Sordariomycetes</taxon>
        <taxon>Xylariomycetidae</taxon>
        <taxon>Amphisphaeriales</taxon>
        <taxon>Apiosporaceae</taxon>
        <taxon>Apiospora</taxon>
    </lineage>
</organism>
<name>A0ABR1QWW6_9PEZI</name>
<reference evidence="2 3" key="1">
    <citation type="submission" date="2023-01" db="EMBL/GenBank/DDBJ databases">
        <title>Analysis of 21 Apiospora genomes using comparative genomics revels a genus with tremendous synthesis potential of carbohydrate active enzymes and secondary metabolites.</title>
        <authorList>
            <person name="Sorensen T."/>
        </authorList>
    </citation>
    <scope>NUCLEOTIDE SEQUENCE [LARGE SCALE GENOMIC DNA]</scope>
    <source>
        <strain evidence="2 3">CBS 24483</strain>
    </source>
</reference>
<feature type="compositionally biased region" description="Pro residues" evidence="1">
    <location>
        <begin position="158"/>
        <end position="168"/>
    </location>
</feature>
<protein>
    <submittedName>
        <fullName evidence="2">Uncharacterized protein</fullName>
    </submittedName>
</protein>